<comment type="caution">
    <text evidence="1">The sequence shown here is derived from an EMBL/GenBank/DDBJ whole genome shotgun (WGS) entry which is preliminary data.</text>
</comment>
<reference evidence="2" key="1">
    <citation type="journal article" date="2019" name="Int. J. Syst. Evol. Microbiol.">
        <title>The Global Catalogue of Microorganisms (GCM) 10K type strain sequencing project: providing services to taxonomists for standard genome sequencing and annotation.</title>
        <authorList>
            <consortium name="The Broad Institute Genomics Platform"/>
            <consortium name="The Broad Institute Genome Sequencing Center for Infectious Disease"/>
            <person name="Wu L."/>
            <person name="Ma J."/>
        </authorList>
    </citation>
    <scope>NUCLEOTIDE SEQUENCE [LARGE SCALE GENOMIC DNA]</scope>
    <source>
        <strain evidence="2">CCUG 50353</strain>
    </source>
</reference>
<evidence type="ECO:0000313" key="1">
    <source>
        <dbReference type="EMBL" id="MFC4355652.1"/>
    </source>
</evidence>
<sequence>MNELMVFTDLYKFLGALGPMRISMTGKTFSVGFTPMRFVGKVAKFATLNGEKNHQCLILHVDAGNPTSTRGEAVQHAIQMTLGFDIQQMRKFKRKNHEAYIPLEVLTNTKSLEAAKELIENEFFRAIKK</sequence>
<accession>A0ABV8UWF8</accession>
<keyword evidence="2" id="KW-1185">Reference proteome</keyword>
<dbReference type="Proteomes" id="UP001595733">
    <property type="component" value="Unassembled WGS sequence"/>
</dbReference>
<evidence type="ECO:0000313" key="2">
    <source>
        <dbReference type="Proteomes" id="UP001595733"/>
    </source>
</evidence>
<dbReference type="RefSeq" id="WP_378142193.1">
    <property type="nucleotide sequence ID" value="NZ_JBHSEF010000023.1"/>
</dbReference>
<organism evidence="1 2">
    <name type="scientific">Chryseomicrobium palamuruense</name>
    <dbReference type="NCBI Taxonomy" id="682973"/>
    <lineage>
        <taxon>Bacteria</taxon>
        <taxon>Bacillati</taxon>
        <taxon>Bacillota</taxon>
        <taxon>Bacilli</taxon>
        <taxon>Bacillales</taxon>
        <taxon>Caryophanaceae</taxon>
        <taxon>Chryseomicrobium</taxon>
    </lineage>
</organism>
<protein>
    <submittedName>
        <fullName evidence="1">Uncharacterized protein</fullName>
    </submittedName>
</protein>
<gene>
    <name evidence="1" type="ORF">ACFO0S_11375</name>
</gene>
<dbReference type="EMBL" id="JBHSEF010000023">
    <property type="protein sequence ID" value="MFC4355652.1"/>
    <property type="molecule type" value="Genomic_DNA"/>
</dbReference>
<name>A0ABV8UWF8_9BACL</name>
<proteinExistence type="predicted"/>